<keyword evidence="8" id="KW-0647">Proteasome</keyword>
<evidence type="ECO:0000256" key="8">
    <source>
        <dbReference type="ARBA" id="ARBA00022942"/>
    </source>
</evidence>
<dbReference type="GO" id="GO:0004298">
    <property type="term" value="F:threonine-type endopeptidase activity"/>
    <property type="evidence" value="ECO:0007669"/>
    <property type="project" value="UniProtKB-KW"/>
</dbReference>
<dbReference type="Gene3D" id="3.60.20.10">
    <property type="entry name" value="Glutamine Phosphoribosylpyrophosphate, subunit 1, domain 1"/>
    <property type="match status" value="1"/>
</dbReference>
<dbReference type="InterPro" id="IPR023333">
    <property type="entry name" value="Proteasome_suB-type"/>
</dbReference>
<dbReference type="PANTHER" id="PTHR32194:SF0">
    <property type="entry name" value="ATP-DEPENDENT PROTEASE SUBUNIT HSLV"/>
    <property type="match status" value="1"/>
</dbReference>
<keyword evidence="9" id="KW-0865">Zymogen</keyword>
<dbReference type="PROSITE" id="PS51476">
    <property type="entry name" value="PROTEASOME_BETA_2"/>
    <property type="match status" value="1"/>
</dbReference>
<evidence type="ECO:0000256" key="7">
    <source>
        <dbReference type="ARBA" id="ARBA00022813"/>
    </source>
</evidence>
<evidence type="ECO:0000256" key="3">
    <source>
        <dbReference type="ARBA" id="ARBA00022490"/>
    </source>
</evidence>
<dbReference type="SUPFAM" id="SSF56235">
    <property type="entry name" value="N-terminal nucleophile aminohydrolases (Ntn hydrolases)"/>
    <property type="match status" value="1"/>
</dbReference>
<gene>
    <name evidence="10" type="ORF">S01H4_22637</name>
</gene>
<comment type="caution">
    <text evidence="10">The sequence shown here is derived from an EMBL/GenBank/DDBJ whole genome shotgun (WGS) entry which is preliminary data.</text>
</comment>
<reference evidence="10" key="1">
    <citation type="journal article" date="2014" name="Front. Microbiol.">
        <title>High frequency of phylogenetically diverse reductive dehalogenase-homologous genes in deep subseafloor sedimentary metagenomes.</title>
        <authorList>
            <person name="Kawai M."/>
            <person name="Futagami T."/>
            <person name="Toyoda A."/>
            <person name="Takaki Y."/>
            <person name="Nishi S."/>
            <person name="Hori S."/>
            <person name="Arai W."/>
            <person name="Tsubouchi T."/>
            <person name="Morono Y."/>
            <person name="Uchiyama I."/>
            <person name="Ito T."/>
            <person name="Fujiyama A."/>
            <person name="Inagaki F."/>
            <person name="Takami H."/>
        </authorList>
    </citation>
    <scope>NUCLEOTIDE SEQUENCE</scope>
    <source>
        <strain evidence="10">Expedition CK06-06</strain>
    </source>
</reference>
<evidence type="ECO:0000256" key="4">
    <source>
        <dbReference type="ARBA" id="ARBA00022670"/>
    </source>
</evidence>
<protein>
    <recommendedName>
        <fullName evidence="2">proteasome endopeptidase complex</fullName>
        <ecNumber evidence="2">3.4.25.1</ecNumber>
    </recommendedName>
</protein>
<accession>X1C5L4</accession>
<name>X1C5L4_9ZZZZ</name>
<keyword evidence="5" id="KW-0888">Threonine protease</keyword>
<dbReference type="InterPro" id="IPR000243">
    <property type="entry name" value="Pept_T1A_subB"/>
</dbReference>
<keyword evidence="7" id="KW-0068">Autocatalytic cleavage</keyword>
<dbReference type="GO" id="GO:0005737">
    <property type="term" value="C:cytoplasm"/>
    <property type="evidence" value="ECO:0007669"/>
    <property type="project" value="TreeGrafter"/>
</dbReference>
<organism evidence="10">
    <name type="scientific">marine sediment metagenome</name>
    <dbReference type="NCBI Taxonomy" id="412755"/>
    <lineage>
        <taxon>unclassified sequences</taxon>
        <taxon>metagenomes</taxon>
        <taxon>ecological metagenomes</taxon>
    </lineage>
</organism>
<evidence type="ECO:0000256" key="9">
    <source>
        <dbReference type="ARBA" id="ARBA00023145"/>
    </source>
</evidence>
<dbReference type="EMBL" id="BART01010401">
    <property type="protein sequence ID" value="GAG88607.1"/>
    <property type="molecule type" value="Genomic_DNA"/>
</dbReference>
<dbReference type="InterPro" id="IPR001353">
    <property type="entry name" value="Proteasome_sua/b"/>
</dbReference>
<keyword evidence="4" id="KW-0645">Protease</keyword>
<evidence type="ECO:0000256" key="2">
    <source>
        <dbReference type="ARBA" id="ARBA00012039"/>
    </source>
</evidence>
<keyword evidence="6" id="KW-0378">Hydrolase</keyword>
<dbReference type="InterPro" id="IPR019983">
    <property type="entry name" value="Pept_T1A_Psome_bsu_arc"/>
</dbReference>
<dbReference type="PRINTS" id="PR00141">
    <property type="entry name" value="PROTEASOME"/>
</dbReference>
<evidence type="ECO:0000256" key="5">
    <source>
        <dbReference type="ARBA" id="ARBA00022698"/>
    </source>
</evidence>
<comment type="catalytic activity">
    <reaction evidence="1">
        <text>Cleavage of peptide bonds with very broad specificity.</text>
        <dbReference type="EC" id="3.4.25.1"/>
    </reaction>
</comment>
<dbReference type="Pfam" id="PF00227">
    <property type="entry name" value="Proteasome"/>
    <property type="match status" value="1"/>
</dbReference>
<dbReference type="HAMAP" id="MF_02113_A">
    <property type="entry name" value="Proteasome_B_A"/>
    <property type="match status" value="1"/>
</dbReference>
<evidence type="ECO:0000256" key="6">
    <source>
        <dbReference type="ARBA" id="ARBA00022801"/>
    </source>
</evidence>
<proteinExistence type="inferred from homology"/>
<dbReference type="EC" id="3.4.25.1" evidence="2"/>
<dbReference type="InterPro" id="IPR029055">
    <property type="entry name" value="Ntn_hydrolases_N"/>
</dbReference>
<dbReference type="AlphaFoldDB" id="X1C5L4"/>
<evidence type="ECO:0000313" key="10">
    <source>
        <dbReference type="EMBL" id="GAG88607.1"/>
    </source>
</evidence>
<dbReference type="GO" id="GO:0019774">
    <property type="term" value="C:proteasome core complex, beta-subunit complex"/>
    <property type="evidence" value="ECO:0007669"/>
    <property type="project" value="UniProtKB-ARBA"/>
</dbReference>
<dbReference type="GO" id="GO:0051603">
    <property type="term" value="P:proteolysis involved in protein catabolic process"/>
    <property type="evidence" value="ECO:0007669"/>
    <property type="project" value="InterPro"/>
</dbReference>
<sequence>MNYPTNPLFNNSNQNQMPTDLLKGTTGLAFKFKDGSVIVSDRRASMGSFIASKKAKKVHKVNEYTGIGIAGLVSDAQSLVDLLRSELRLYQLENNFQPSIKVAGSLLATIMHGGYRRFQPYWVQLLVAGVDRRGAHVYILGPDGSISDEEFMAIGSGTLLAIGALENGWKPDLDKKTAKELAISALKTAISRDSATGNGIDGLIFTKDGDNFVTEEIHIDL</sequence>
<keyword evidence="3" id="KW-0963">Cytoplasm</keyword>
<evidence type="ECO:0000256" key="1">
    <source>
        <dbReference type="ARBA" id="ARBA00001198"/>
    </source>
</evidence>
<dbReference type="PANTHER" id="PTHR32194">
    <property type="entry name" value="METALLOPROTEASE TLDD"/>
    <property type="match status" value="1"/>
</dbReference>